<evidence type="ECO:0000313" key="2">
    <source>
        <dbReference type="Proteomes" id="UP000006062"/>
    </source>
</evidence>
<organism evidence="1 2">
    <name type="scientific">Thiocystis violascens (strain ATCC 17096 / DSM 198 / 6111)</name>
    <name type="common">Chromatium violascens</name>
    <dbReference type="NCBI Taxonomy" id="765911"/>
    <lineage>
        <taxon>Bacteria</taxon>
        <taxon>Pseudomonadati</taxon>
        <taxon>Pseudomonadota</taxon>
        <taxon>Gammaproteobacteria</taxon>
        <taxon>Chromatiales</taxon>
        <taxon>Chromatiaceae</taxon>
        <taxon>Thiocystis</taxon>
    </lineage>
</organism>
<dbReference type="STRING" id="765911.Thivi_1589"/>
<sequence length="136" mass="14159">MKTERTPFSACGPDAYVFEVRPSVPVDDALELASAMMDAAIQSLMDAGSGLGLHPESSRLYTAIYTLEQAHALVNAAVPAVLGCCGDDKPRLLTLELSDHEARIAAKEGRDLSRTAASLLAGAIRRHAPAVSGGAA</sequence>
<dbReference type="KEGG" id="tvi:Thivi_1589"/>
<dbReference type="OrthoDB" id="6895868at2"/>
<protein>
    <submittedName>
        <fullName evidence="1">Uncharacterized protein</fullName>
    </submittedName>
</protein>
<keyword evidence="2" id="KW-1185">Reference proteome</keyword>
<dbReference type="EMBL" id="CP003154">
    <property type="protein sequence ID" value="AFL73577.1"/>
    <property type="molecule type" value="Genomic_DNA"/>
</dbReference>
<dbReference type="AlphaFoldDB" id="I3Y9A9"/>
<evidence type="ECO:0000313" key="1">
    <source>
        <dbReference type="EMBL" id="AFL73577.1"/>
    </source>
</evidence>
<gene>
    <name evidence="1" type="ordered locus">Thivi_1589</name>
</gene>
<dbReference type="Proteomes" id="UP000006062">
    <property type="component" value="Chromosome"/>
</dbReference>
<name>I3Y9A9_THIV6</name>
<proteinExistence type="predicted"/>
<dbReference type="RefSeq" id="WP_014778043.1">
    <property type="nucleotide sequence ID" value="NC_018012.1"/>
</dbReference>
<reference evidence="1 2" key="1">
    <citation type="submission" date="2012-06" db="EMBL/GenBank/DDBJ databases">
        <title>Complete sequence of Thiocystis violascens DSM 198.</title>
        <authorList>
            <consortium name="US DOE Joint Genome Institute"/>
            <person name="Lucas S."/>
            <person name="Han J."/>
            <person name="Lapidus A."/>
            <person name="Cheng J.-F."/>
            <person name="Goodwin L."/>
            <person name="Pitluck S."/>
            <person name="Peters L."/>
            <person name="Ovchinnikova G."/>
            <person name="Teshima H."/>
            <person name="Detter J.C."/>
            <person name="Han C."/>
            <person name="Tapia R."/>
            <person name="Land M."/>
            <person name="Hauser L."/>
            <person name="Kyrpides N."/>
            <person name="Ivanova N."/>
            <person name="Pagani I."/>
            <person name="Vogl K."/>
            <person name="Liu Z."/>
            <person name="Frigaard N.-U."/>
            <person name="Bryant D."/>
            <person name="Woyke T."/>
        </authorList>
    </citation>
    <scope>NUCLEOTIDE SEQUENCE [LARGE SCALE GENOMIC DNA]</scope>
    <source>
        <strain evidence="2">ATCC 17096 / DSM 198 / 6111</strain>
    </source>
</reference>
<dbReference type="InterPro" id="IPR021427">
    <property type="entry name" value="DUF3077"/>
</dbReference>
<dbReference type="Pfam" id="PF11275">
    <property type="entry name" value="DUF3077"/>
    <property type="match status" value="1"/>
</dbReference>
<dbReference type="HOGENOM" id="CLU_1874510_0_0_6"/>
<accession>I3Y9A9</accession>